<keyword evidence="2 6" id="KW-0554">One-carbon metabolism</keyword>
<evidence type="ECO:0000313" key="7">
    <source>
        <dbReference type="EMBL" id="NYS47208.1"/>
    </source>
</evidence>
<dbReference type="RefSeq" id="WP_179940824.1">
    <property type="nucleotide sequence ID" value="NZ_JACBYF010000004.1"/>
</dbReference>
<dbReference type="EMBL" id="JACBYF010000004">
    <property type="protein sequence ID" value="NYS47208.1"/>
    <property type="molecule type" value="Genomic_DNA"/>
</dbReference>
<proteinExistence type="inferred from homology"/>
<evidence type="ECO:0000256" key="1">
    <source>
        <dbReference type="ARBA" id="ARBA00004777"/>
    </source>
</evidence>
<comment type="caution">
    <text evidence="7">The sequence shown here is derived from an EMBL/GenBank/DDBJ whole genome shotgun (WGS) entry which is preliminary data.</text>
</comment>
<comment type="pathway">
    <text evidence="1 6">One-carbon metabolism; tetrahydrofolate interconversion.</text>
</comment>
<name>A0ABX2SYU5_9BACL</name>
<dbReference type="InterPro" id="IPR000559">
    <property type="entry name" value="Formate_THF_ligase"/>
</dbReference>
<keyword evidence="5 6" id="KW-0067">ATP-binding</keyword>
<comment type="similarity">
    <text evidence="6">Belongs to the formate--tetrahydrofolate ligase family.</text>
</comment>
<sequence length="550" mass="60272">MKSDFQISIESSKKNIIDIAELMGIPENDLITYGKYKAKIESYDTQLKDLDSNLILVTAVNPTAGGEGKSTVTIGLSDGLNRIGKKSCVALREPSLGPVLGIKGGATGGGYAQVVPMEDINLHFTGDMHAITTANNTISAIIDNHIFQGNSLNIDRVVFNRVMDMNDRSLRNVSIFSNNSKYARLDHFDITVASEIMAILCLSENLFDLKNKVANIIVAYDFDDRPIYVRDLKIEGVIAAILKDAIKPNLVQTLENNPAIIHGGPFANIAHGCNSIIATKLAMKHSEYVVTEAGFGADLGAEKFLNIKCRKSRLSPKLVVIVATIRALKLHGNISKDDLNKENISALELGIKNLEKHIENISKFNLKSIVALNIFESDTEKEISFIDEWATRNNVVLSKTEVYSKGSVGSEDLANKVVKLVENSESELKLTYSDEESIIEKIEKVCKEIYGADGVEISSNSLEEINTINKLGYSNLPICMAKTPLSISDNPDLTGRPENFIVKITDVKLKSGAGFIVVYTNKILTMPGLPKIPNAVNIDINENNEIINIF</sequence>
<feature type="binding site" evidence="6">
    <location>
        <begin position="63"/>
        <end position="70"/>
    </location>
    <ligand>
        <name>ATP</name>
        <dbReference type="ChEBI" id="CHEBI:30616"/>
    </ligand>
</feature>
<dbReference type="InterPro" id="IPR020628">
    <property type="entry name" value="Formate_THF_ligase_CS"/>
</dbReference>
<dbReference type="NCBIfam" id="NF010030">
    <property type="entry name" value="PRK13505.1"/>
    <property type="match status" value="1"/>
</dbReference>
<dbReference type="PROSITE" id="PS00721">
    <property type="entry name" value="FTHFS_1"/>
    <property type="match status" value="1"/>
</dbReference>
<dbReference type="SUPFAM" id="SSF52540">
    <property type="entry name" value="P-loop containing nucleoside triphosphate hydrolases"/>
    <property type="match status" value="1"/>
</dbReference>
<dbReference type="Pfam" id="PF01268">
    <property type="entry name" value="FTHFS"/>
    <property type="match status" value="1"/>
</dbReference>
<evidence type="ECO:0000256" key="2">
    <source>
        <dbReference type="ARBA" id="ARBA00022563"/>
    </source>
</evidence>
<comment type="catalytic activity">
    <reaction evidence="6">
        <text>(6S)-5,6,7,8-tetrahydrofolate + formate + ATP = (6R)-10-formyltetrahydrofolate + ADP + phosphate</text>
        <dbReference type="Rhea" id="RHEA:20221"/>
        <dbReference type="ChEBI" id="CHEBI:15740"/>
        <dbReference type="ChEBI" id="CHEBI:30616"/>
        <dbReference type="ChEBI" id="CHEBI:43474"/>
        <dbReference type="ChEBI" id="CHEBI:57453"/>
        <dbReference type="ChEBI" id="CHEBI:195366"/>
        <dbReference type="ChEBI" id="CHEBI:456216"/>
        <dbReference type="EC" id="6.3.4.3"/>
    </reaction>
</comment>
<accession>A0ABX2SYU5</accession>
<reference evidence="7 8" key="1">
    <citation type="submission" date="2020-07" db="EMBL/GenBank/DDBJ databases">
        <title>MOT database genomes.</title>
        <authorList>
            <person name="Joseph S."/>
            <person name="Aduse-Opoku J."/>
            <person name="Hashim A."/>
            <person name="Wade W."/>
            <person name="Curtis M."/>
        </authorList>
    </citation>
    <scope>NUCLEOTIDE SEQUENCE [LARGE SCALE GENOMIC DNA]</scope>
    <source>
        <strain evidence="7 8">CIP 106318</strain>
    </source>
</reference>
<dbReference type="Gene3D" id="3.40.50.300">
    <property type="entry name" value="P-loop containing nucleotide triphosphate hydrolases"/>
    <property type="match status" value="1"/>
</dbReference>
<evidence type="ECO:0000256" key="6">
    <source>
        <dbReference type="HAMAP-Rule" id="MF_01543"/>
    </source>
</evidence>
<evidence type="ECO:0000256" key="4">
    <source>
        <dbReference type="ARBA" id="ARBA00022741"/>
    </source>
</evidence>
<dbReference type="Gene3D" id="3.30.1510.10">
    <property type="entry name" value="Domain 2, N(10)-formyltetrahydrofolate synthetase"/>
    <property type="match status" value="1"/>
</dbReference>
<dbReference type="Proteomes" id="UP000531840">
    <property type="component" value="Unassembled WGS sequence"/>
</dbReference>
<organism evidence="7 8">
    <name type="scientific">Gemelliphila palaticanis</name>
    <dbReference type="NCBI Taxonomy" id="81950"/>
    <lineage>
        <taxon>Bacteria</taxon>
        <taxon>Bacillati</taxon>
        <taxon>Bacillota</taxon>
        <taxon>Bacilli</taxon>
        <taxon>Bacillales</taxon>
        <taxon>Gemellaceae</taxon>
        <taxon>Gemelliphila</taxon>
    </lineage>
</organism>
<gene>
    <name evidence="6" type="primary">fhs</name>
    <name evidence="7" type="ORF">HZY85_03230</name>
</gene>
<evidence type="ECO:0000256" key="3">
    <source>
        <dbReference type="ARBA" id="ARBA00022598"/>
    </source>
</evidence>
<dbReference type="InterPro" id="IPR027417">
    <property type="entry name" value="P-loop_NTPase"/>
</dbReference>
<keyword evidence="3 6" id="KW-0436">Ligase</keyword>
<evidence type="ECO:0000256" key="5">
    <source>
        <dbReference type="ARBA" id="ARBA00022840"/>
    </source>
</evidence>
<dbReference type="EC" id="6.3.4.3" evidence="6"/>
<protein>
    <recommendedName>
        <fullName evidence="6">Formate--tetrahydrofolate ligase</fullName>
        <ecNumber evidence="6">6.3.4.3</ecNumber>
    </recommendedName>
    <alternativeName>
        <fullName evidence="6">Formyltetrahydrofolate synthetase</fullName>
        <shortName evidence="6">FHS</shortName>
        <shortName evidence="6">FTHFS</shortName>
    </alternativeName>
</protein>
<dbReference type="Gene3D" id="3.10.410.10">
    <property type="entry name" value="Formyltetrahydrofolate synthetase, domain 3"/>
    <property type="match status" value="1"/>
</dbReference>
<keyword evidence="4 6" id="KW-0547">Nucleotide-binding</keyword>
<dbReference type="HAMAP" id="MF_01543">
    <property type="entry name" value="FTHFS"/>
    <property type="match status" value="1"/>
</dbReference>
<dbReference type="GO" id="GO:0004329">
    <property type="term" value="F:formate-tetrahydrofolate ligase activity"/>
    <property type="evidence" value="ECO:0007669"/>
    <property type="project" value="UniProtKB-EC"/>
</dbReference>
<keyword evidence="8" id="KW-1185">Reference proteome</keyword>
<dbReference type="CDD" id="cd00477">
    <property type="entry name" value="FTHFS"/>
    <property type="match status" value="1"/>
</dbReference>
<evidence type="ECO:0000313" key="8">
    <source>
        <dbReference type="Proteomes" id="UP000531840"/>
    </source>
</evidence>